<reference evidence="2 3" key="1">
    <citation type="submission" date="2021-06" db="EMBL/GenBank/DDBJ databases">
        <title>Caerostris extrusa draft genome.</title>
        <authorList>
            <person name="Kono N."/>
            <person name="Arakawa K."/>
        </authorList>
    </citation>
    <scope>NUCLEOTIDE SEQUENCE [LARGE SCALE GENOMIC DNA]</scope>
</reference>
<sequence>MRQRCRLICSRSSLYIYVTAIALFTLCNILAIILISRSYKQSDQPIAKINADESFFLPQDGGLLIGNLLSTFAFNFNQSSSRTDSKRTYHSRFSCCWQCVRKPWQVLLCHIGHTVFSRQTPHAVRTLPTSGGHPCPSQYLFLGGLLHCESVHRVPQTVLASY</sequence>
<name>A0AAV4P8R7_CAEEX</name>
<comment type="caution">
    <text evidence="2">The sequence shown here is derived from an EMBL/GenBank/DDBJ whole genome shotgun (WGS) entry which is preliminary data.</text>
</comment>
<organism evidence="2 3">
    <name type="scientific">Caerostris extrusa</name>
    <name type="common">Bark spider</name>
    <name type="synonym">Caerostris bankana</name>
    <dbReference type="NCBI Taxonomy" id="172846"/>
    <lineage>
        <taxon>Eukaryota</taxon>
        <taxon>Metazoa</taxon>
        <taxon>Ecdysozoa</taxon>
        <taxon>Arthropoda</taxon>
        <taxon>Chelicerata</taxon>
        <taxon>Arachnida</taxon>
        <taxon>Araneae</taxon>
        <taxon>Araneomorphae</taxon>
        <taxon>Entelegynae</taxon>
        <taxon>Araneoidea</taxon>
        <taxon>Araneidae</taxon>
        <taxon>Caerostris</taxon>
    </lineage>
</organism>
<evidence type="ECO:0000256" key="1">
    <source>
        <dbReference type="SAM" id="Phobius"/>
    </source>
</evidence>
<feature type="transmembrane region" description="Helical" evidence="1">
    <location>
        <begin position="12"/>
        <end position="35"/>
    </location>
</feature>
<evidence type="ECO:0000313" key="3">
    <source>
        <dbReference type="Proteomes" id="UP001054945"/>
    </source>
</evidence>
<keyword evidence="1" id="KW-1133">Transmembrane helix</keyword>
<proteinExistence type="predicted"/>
<evidence type="ECO:0000313" key="2">
    <source>
        <dbReference type="EMBL" id="GIX92873.1"/>
    </source>
</evidence>
<feature type="transmembrane region" description="Helical" evidence="1">
    <location>
        <begin position="55"/>
        <end position="77"/>
    </location>
</feature>
<dbReference type="EMBL" id="BPLR01004169">
    <property type="protein sequence ID" value="GIX92873.1"/>
    <property type="molecule type" value="Genomic_DNA"/>
</dbReference>
<accession>A0AAV4P8R7</accession>
<protein>
    <submittedName>
        <fullName evidence="2">Beta-1,4-glucuronyltransferase 1</fullName>
    </submittedName>
</protein>
<keyword evidence="1" id="KW-0472">Membrane</keyword>
<dbReference type="AlphaFoldDB" id="A0AAV4P8R7"/>
<dbReference type="Proteomes" id="UP001054945">
    <property type="component" value="Unassembled WGS sequence"/>
</dbReference>
<gene>
    <name evidence="2" type="primary">b4gat1_1</name>
    <name evidence="2" type="ORF">CEXT_81341</name>
</gene>
<keyword evidence="1" id="KW-0812">Transmembrane</keyword>
<keyword evidence="3" id="KW-1185">Reference proteome</keyword>